<proteinExistence type="predicted"/>
<evidence type="ECO:0000256" key="1">
    <source>
        <dbReference type="ARBA" id="ARBA00004123"/>
    </source>
</evidence>
<comment type="caution">
    <text evidence="11">The sequence shown here is derived from an EMBL/GenBank/DDBJ whole genome shotgun (WGS) entry which is preliminary data.</text>
</comment>
<feature type="domain" description="C2H2-type" evidence="10">
    <location>
        <begin position="102"/>
        <end position="129"/>
    </location>
</feature>
<evidence type="ECO:0000256" key="3">
    <source>
        <dbReference type="ARBA" id="ARBA00022737"/>
    </source>
</evidence>
<evidence type="ECO:0000259" key="10">
    <source>
        <dbReference type="PROSITE" id="PS50157"/>
    </source>
</evidence>
<keyword evidence="6" id="KW-0805">Transcription regulation</keyword>
<dbReference type="FunFam" id="3.30.160.60:FF:000145">
    <property type="entry name" value="Zinc finger protein 574"/>
    <property type="match status" value="1"/>
</dbReference>
<name>A0AAD7ZFL0_DIPPU</name>
<keyword evidence="8" id="KW-0539">Nucleus</keyword>
<gene>
    <name evidence="11" type="ORF">L9F63_024459</name>
</gene>
<evidence type="ECO:0000256" key="9">
    <source>
        <dbReference type="PROSITE-ProRule" id="PRU00042"/>
    </source>
</evidence>
<feature type="domain" description="C2H2-type" evidence="10">
    <location>
        <begin position="130"/>
        <end position="154"/>
    </location>
</feature>
<keyword evidence="12" id="KW-1185">Reference proteome</keyword>
<dbReference type="GO" id="GO:0005654">
    <property type="term" value="C:nucleoplasm"/>
    <property type="evidence" value="ECO:0007669"/>
    <property type="project" value="TreeGrafter"/>
</dbReference>
<dbReference type="Proteomes" id="UP001233999">
    <property type="component" value="Unassembled WGS sequence"/>
</dbReference>
<evidence type="ECO:0000313" key="12">
    <source>
        <dbReference type="Proteomes" id="UP001233999"/>
    </source>
</evidence>
<dbReference type="PROSITE" id="PS50157">
    <property type="entry name" value="ZINC_FINGER_C2H2_2"/>
    <property type="match status" value="3"/>
</dbReference>
<evidence type="ECO:0000256" key="4">
    <source>
        <dbReference type="ARBA" id="ARBA00022771"/>
    </source>
</evidence>
<evidence type="ECO:0000256" key="8">
    <source>
        <dbReference type="ARBA" id="ARBA00023242"/>
    </source>
</evidence>
<dbReference type="PROSITE" id="PS00028">
    <property type="entry name" value="ZINC_FINGER_C2H2_1"/>
    <property type="match status" value="3"/>
</dbReference>
<dbReference type="FunFam" id="3.30.160.60:FF:002005">
    <property type="entry name" value="Zinc finger protein 200"/>
    <property type="match status" value="1"/>
</dbReference>
<keyword evidence="5" id="KW-0862">Zinc</keyword>
<dbReference type="PANTHER" id="PTHR24399:SF23">
    <property type="entry name" value="C2H2-TYPE DOMAIN-CONTAINING PROTEIN"/>
    <property type="match status" value="1"/>
</dbReference>
<dbReference type="InterPro" id="IPR013087">
    <property type="entry name" value="Znf_C2H2_type"/>
</dbReference>
<dbReference type="EMBL" id="JASPKZ010008423">
    <property type="protein sequence ID" value="KAJ9579435.1"/>
    <property type="molecule type" value="Genomic_DNA"/>
</dbReference>
<evidence type="ECO:0000313" key="11">
    <source>
        <dbReference type="EMBL" id="KAJ9579435.1"/>
    </source>
</evidence>
<keyword evidence="2" id="KW-0479">Metal-binding</keyword>
<dbReference type="GO" id="GO:0008270">
    <property type="term" value="F:zinc ion binding"/>
    <property type="evidence" value="ECO:0007669"/>
    <property type="project" value="UniProtKB-KW"/>
</dbReference>
<protein>
    <recommendedName>
        <fullName evidence="10">C2H2-type domain-containing protein</fullName>
    </recommendedName>
</protein>
<reference evidence="11" key="2">
    <citation type="submission" date="2023-05" db="EMBL/GenBank/DDBJ databases">
        <authorList>
            <person name="Fouks B."/>
        </authorList>
    </citation>
    <scope>NUCLEOTIDE SEQUENCE</scope>
    <source>
        <strain evidence="11">Stay&amp;Tobe</strain>
        <tissue evidence="11">Testes</tissue>
    </source>
</reference>
<dbReference type="PANTHER" id="PTHR24399">
    <property type="entry name" value="ZINC FINGER AND BTB DOMAIN-CONTAINING"/>
    <property type="match status" value="1"/>
</dbReference>
<sequence>MTSSLPVPETSIQSTQTALSYAYIAAACEGPSQIVPQALIHKAVVAGHPVIKEEHIEITTGRTSPKKDALIKKPYQCTICSKGFTTKSYFTQHVAVHRDGKTHCPICNKSFNVKWYVRDHMRLHTGEKPYECSLCGKSFSFKSHLDWHKSKHSE</sequence>
<dbReference type="Pfam" id="PF00096">
    <property type="entry name" value="zf-C2H2"/>
    <property type="match status" value="3"/>
</dbReference>
<evidence type="ECO:0000256" key="2">
    <source>
        <dbReference type="ARBA" id="ARBA00022723"/>
    </source>
</evidence>
<reference evidence="11" key="1">
    <citation type="journal article" date="2023" name="IScience">
        <title>Live-bearing cockroach genome reveals convergent evolutionary mechanisms linked to viviparity in insects and beyond.</title>
        <authorList>
            <person name="Fouks B."/>
            <person name="Harrison M.C."/>
            <person name="Mikhailova A.A."/>
            <person name="Marchal E."/>
            <person name="English S."/>
            <person name="Carruthers M."/>
            <person name="Jennings E.C."/>
            <person name="Chiamaka E.L."/>
            <person name="Frigard R.A."/>
            <person name="Pippel M."/>
            <person name="Attardo G.M."/>
            <person name="Benoit J.B."/>
            <person name="Bornberg-Bauer E."/>
            <person name="Tobe S.S."/>
        </authorList>
    </citation>
    <scope>NUCLEOTIDE SEQUENCE</scope>
    <source>
        <strain evidence="11">Stay&amp;Tobe</strain>
    </source>
</reference>
<evidence type="ECO:0000256" key="6">
    <source>
        <dbReference type="ARBA" id="ARBA00023015"/>
    </source>
</evidence>
<keyword evidence="7" id="KW-0804">Transcription</keyword>
<dbReference type="GO" id="GO:0000978">
    <property type="term" value="F:RNA polymerase II cis-regulatory region sequence-specific DNA binding"/>
    <property type="evidence" value="ECO:0007669"/>
    <property type="project" value="TreeGrafter"/>
</dbReference>
<dbReference type="InterPro" id="IPR036236">
    <property type="entry name" value="Znf_C2H2_sf"/>
</dbReference>
<dbReference type="SUPFAM" id="SSF57667">
    <property type="entry name" value="beta-beta-alpha zinc fingers"/>
    <property type="match status" value="2"/>
</dbReference>
<evidence type="ECO:0000256" key="7">
    <source>
        <dbReference type="ARBA" id="ARBA00023163"/>
    </source>
</evidence>
<dbReference type="Gene3D" id="3.30.160.60">
    <property type="entry name" value="Classic Zinc Finger"/>
    <property type="match status" value="3"/>
</dbReference>
<keyword evidence="4 9" id="KW-0863">Zinc-finger</keyword>
<accession>A0AAD7ZFL0</accession>
<dbReference type="SMART" id="SM00355">
    <property type="entry name" value="ZnF_C2H2"/>
    <property type="match status" value="3"/>
</dbReference>
<keyword evidence="3" id="KW-0677">Repeat</keyword>
<dbReference type="GO" id="GO:0001227">
    <property type="term" value="F:DNA-binding transcription repressor activity, RNA polymerase II-specific"/>
    <property type="evidence" value="ECO:0007669"/>
    <property type="project" value="TreeGrafter"/>
</dbReference>
<organism evidence="11 12">
    <name type="scientific">Diploptera punctata</name>
    <name type="common">Pacific beetle cockroach</name>
    <dbReference type="NCBI Taxonomy" id="6984"/>
    <lineage>
        <taxon>Eukaryota</taxon>
        <taxon>Metazoa</taxon>
        <taxon>Ecdysozoa</taxon>
        <taxon>Arthropoda</taxon>
        <taxon>Hexapoda</taxon>
        <taxon>Insecta</taxon>
        <taxon>Pterygota</taxon>
        <taxon>Neoptera</taxon>
        <taxon>Polyneoptera</taxon>
        <taxon>Dictyoptera</taxon>
        <taxon>Blattodea</taxon>
        <taxon>Blaberoidea</taxon>
        <taxon>Blaberidae</taxon>
        <taxon>Diplopterinae</taxon>
        <taxon>Diploptera</taxon>
    </lineage>
</organism>
<dbReference type="AlphaFoldDB" id="A0AAD7ZFL0"/>
<evidence type="ECO:0000256" key="5">
    <source>
        <dbReference type="ARBA" id="ARBA00022833"/>
    </source>
</evidence>
<comment type="subcellular location">
    <subcellularLocation>
        <location evidence="1">Nucleus</location>
    </subcellularLocation>
</comment>
<dbReference type="FunFam" id="3.30.160.60:FF:001397">
    <property type="entry name" value="Datilografo, isoform A"/>
    <property type="match status" value="1"/>
</dbReference>
<feature type="domain" description="C2H2-type" evidence="10">
    <location>
        <begin position="75"/>
        <end position="102"/>
    </location>
</feature>